<dbReference type="Proteomes" id="UP000217428">
    <property type="component" value="Segment"/>
</dbReference>
<feature type="transmembrane region" description="Helical" evidence="9">
    <location>
        <begin position="12"/>
        <end position="33"/>
    </location>
</feature>
<keyword evidence="3 9" id="KW-0812">Transmembrane</keyword>
<evidence type="ECO:0000256" key="7">
    <source>
        <dbReference type="ARBA" id="ARBA00023136"/>
    </source>
</evidence>
<dbReference type="InterPro" id="IPR008785">
    <property type="entry name" value="Poxvirus_A14"/>
</dbReference>
<keyword evidence="5" id="KW-0261">Viral envelope protein</keyword>
<evidence type="ECO:0000256" key="5">
    <source>
        <dbReference type="ARBA" id="ARBA00022879"/>
    </source>
</evidence>
<evidence type="ECO:0000256" key="2">
    <source>
        <dbReference type="ARBA" id="ARBA00022553"/>
    </source>
</evidence>
<keyword evidence="11" id="KW-1185">Reference proteome</keyword>
<gene>
    <name evidence="10" type="ORF">EPTV-WA-110</name>
</gene>
<accession>A0A220T6G5</accession>
<keyword evidence="6 9" id="KW-1133">Transmembrane helix</keyword>
<evidence type="ECO:0000313" key="10">
    <source>
        <dbReference type="EMBL" id="ASK51311.1"/>
    </source>
</evidence>
<sequence length="93" mass="10317">MDVLGTVGHYFSGFIIAGIVLLALACIFAFIEFSKTKTTNYTWRALSIIAFIIGIIITVGMFVYSMYGRYCVPSKVVIDGCRYNSSQIELNAQ</sequence>
<keyword evidence="4" id="KW-0946">Virion</keyword>
<comment type="subcellular location">
    <subcellularLocation>
        <location evidence="1">Virion membrane</location>
        <topology evidence="1">Multi-pass membrane protein</topology>
    </subcellularLocation>
</comment>
<keyword evidence="8" id="KW-1015">Disulfide bond</keyword>
<name>A0A220T6G5_9POXV</name>
<evidence type="ECO:0000256" key="4">
    <source>
        <dbReference type="ARBA" id="ARBA00022844"/>
    </source>
</evidence>
<evidence type="ECO:0000313" key="11">
    <source>
        <dbReference type="Proteomes" id="UP000217428"/>
    </source>
</evidence>
<protein>
    <submittedName>
        <fullName evidence="10">IMV membrane protein, essential</fullName>
    </submittedName>
</protein>
<dbReference type="OrthoDB" id="22551at10239"/>
<evidence type="ECO:0000256" key="6">
    <source>
        <dbReference type="ARBA" id="ARBA00022989"/>
    </source>
</evidence>
<organism evidence="10 11">
    <name type="scientific">Eptesipox virus</name>
    <dbReference type="NCBI Taxonomy" id="1329402"/>
    <lineage>
        <taxon>Viruses</taxon>
        <taxon>Varidnaviria</taxon>
        <taxon>Bamfordvirae</taxon>
        <taxon>Nucleocytoviricota</taxon>
        <taxon>Pokkesviricetes</taxon>
        <taxon>Chitovirales</taxon>
        <taxon>Poxviridae</taxon>
        <taxon>Chordopoxvirinae</taxon>
        <taxon>Vespertilionpoxvirus</taxon>
        <taxon>Vespertilionpoxvirus eptesipox</taxon>
    </lineage>
</organism>
<keyword evidence="2" id="KW-0597">Phosphoprotein</keyword>
<evidence type="ECO:0000256" key="1">
    <source>
        <dbReference type="ARBA" id="ARBA00004385"/>
    </source>
</evidence>
<proteinExistence type="predicted"/>
<feature type="transmembrane region" description="Helical" evidence="9">
    <location>
        <begin position="45"/>
        <end position="67"/>
    </location>
</feature>
<reference evidence="10 11" key="1">
    <citation type="journal article" date="2017" name="Virus Genes">
        <title>Characterization of Eptesipoxvirus, a novel poxvirus from a microchiropteran bat.</title>
        <authorList>
            <person name="Tu S.L."/>
            <person name="Nakazawa Y."/>
            <person name="Gao J."/>
            <person name="Wilkins K."/>
            <person name="Gallardo-Romero N."/>
            <person name="Li Y."/>
            <person name="Emerson G.L."/>
            <person name="Carroll D.S."/>
            <person name="Upton C."/>
        </authorList>
    </citation>
    <scope>NUCLEOTIDE SEQUENCE [LARGE SCALE GENOMIC DNA]</scope>
    <source>
        <strain evidence="10 11">Washington</strain>
    </source>
</reference>
<dbReference type="Pfam" id="PF05767">
    <property type="entry name" value="Pox_A14"/>
    <property type="match status" value="1"/>
</dbReference>
<evidence type="ECO:0000256" key="8">
    <source>
        <dbReference type="ARBA" id="ARBA00023157"/>
    </source>
</evidence>
<dbReference type="EMBL" id="KY747497">
    <property type="protein sequence ID" value="ASK51311.1"/>
    <property type="molecule type" value="Genomic_DNA"/>
</dbReference>
<evidence type="ECO:0000256" key="3">
    <source>
        <dbReference type="ARBA" id="ARBA00022692"/>
    </source>
</evidence>
<evidence type="ECO:0000256" key="9">
    <source>
        <dbReference type="SAM" id="Phobius"/>
    </source>
</evidence>
<keyword evidence="7 9" id="KW-0472">Membrane</keyword>
<dbReference type="GO" id="GO:0019031">
    <property type="term" value="C:viral envelope"/>
    <property type="evidence" value="ECO:0007669"/>
    <property type="project" value="UniProtKB-KW"/>
</dbReference>
<dbReference type="GO" id="GO:0055036">
    <property type="term" value="C:virion membrane"/>
    <property type="evidence" value="ECO:0007669"/>
    <property type="project" value="UniProtKB-SubCell"/>
</dbReference>